<evidence type="ECO:0000256" key="2">
    <source>
        <dbReference type="SAM" id="MobiDB-lite"/>
    </source>
</evidence>
<feature type="domain" description="VPS9" evidence="3">
    <location>
        <begin position="302"/>
        <end position="447"/>
    </location>
</feature>
<dbReference type="Proteomes" id="UP000019384">
    <property type="component" value="Unassembled WGS sequence"/>
</dbReference>
<comment type="similarity">
    <text evidence="1">Belongs to the UPF0507 family.</text>
</comment>
<dbReference type="InterPro" id="IPR003123">
    <property type="entry name" value="VPS9"/>
</dbReference>
<name>W6MUD9_9ASCO</name>
<dbReference type="PANTHER" id="PTHR24170:SF1">
    <property type="entry name" value="DOMAIN PROTEIN, PUTATIVE (AFU_ORTHOLOGUE AFUA_1G09870)-RELATED"/>
    <property type="match status" value="1"/>
</dbReference>
<evidence type="ECO:0000259" key="3">
    <source>
        <dbReference type="PROSITE" id="PS51205"/>
    </source>
</evidence>
<dbReference type="Gene3D" id="1.25.40.20">
    <property type="entry name" value="Ankyrin repeat-containing domain"/>
    <property type="match status" value="1"/>
</dbReference>
<dbReference type="GO" id="GO:0030133">
    <property type="term" value="C:transport vesicle"/>
    <property type="evidence" value="ECO:0007669"/>
    <property type="project" value="TreeGrafter"/>
</dbReference>
<sequence length="1247" mass="142442">MTSRQHMPLLFNPFLNAVFNHPNPSASPLKNVMKVLSAHPEDYALLVPESESLWLNIEEGSGIPYRDFCHHTEFVEAHVISLKGVQPGKSNRRFRTLSGREVSIYDDEVIGMKGFQHGVVAKIASKELFRSFCSYLPFGSRFQLFYINRPLVGNPIPKGVPRTTPPGLENADSIKESPPHHFGQTHQTDNEDVKSLVSVLRESPTLSQEINTKFKDLFHDFNVRNVEHEDQLADAFNHTMKAGVAIFNQATLNADEIDKFFTDFSKAHPLLDINECFYTYIEMNIYDKIWPQFRRVRNEHNRDHDDMLNSSYENLNSMSLNQVGIPDYSAKTAPFTEKKILQAINEFKQLQFADCACEKRSILMSTFRALTSESSESPLVVDADTLVGLLIMVIVHSQVKDLHKHLAYIKEFSFVVEDLESGVDGYVISTFEAVLGYLSDSQNLKKLISHSKENAELWGLIKAASADQNVNNDANDSSHDNEIASQIEKLLLPFENGNVTTDSFIRARTLQGESCLMLAVQQNNRLIFETLIKFENVFTVDDVLEDRNIFNTNLLMAALQWKNNEVIDELADILLQATDEEKVEFCSTQDTHKRNLGHYLIHRHELVEELGTYIDWTATDTNKQSPFFAITRCYDHPFYFELLRATIESVKAWYDLHGRRFDYRDHVDLKGNTILHALKDGKVLELVLKVFEFVDVNALNSLKLTPLMVYVKYSRLENIKVLLGDSKLDINRYDNKYCLTAADYVKIDKGKLISDVDQKTTNEKIEELLDYTFLKENMPWNQPGAFGTVRMKYDSNHELCLFLKRISSNSEAHILDSAWHNFYDFKKTLRLIKLEYPFTFFGSSNEWFPKVLDATQKPNINYSARFKLNYHQECINTITCFLLFNPSTAQSATLREFLLTSGPINEAEHMKRLNLARKKQAELLLSDKADHTKLLKPDSLGDIQTFMKYSLNEILSFKTVFERIYRSLVFYETKARDLSTLRGRMLSFASGDPSSGDVLSHLDKLPVQFLASLQDTLNVVSDWEGTSLCSQDKLSIYVYYLAIATTELVSSIEHFINTHVSRWWDVYSELLGLNEELSRLKQIDEKARSKKPTGEDSNGSASENDTSLSPLSSISSLIGYMSGSTVNDVSGDGTVISQVSTEAMVPKKTSDPLSGSFLAEIIAGRRQKHSKRVMEKLEALQSELAVLSPEIKHTHESLAVEISNYYILKQNVMKLMLQQHARQKLRDLRFKNLALQKGFEDFKRSFI</sequence>
<organism evidence="4 5">
    <name type="scientific">Kuraishia capsulata CBS 1993</name>
    <dbReference type="NCBI Taxonomy" id="1382522"/>
    <lineage>
        <taxon>Eukaryota</taxon>
        <taxon>Fungi</taxon>
        <taxon>Dikarya</taxon>
        <taxon>Ascomycota</taxon>
        <taxon>Saccharomycotina</taxon>
        <taxon>Pichiomycetes</taxon>
        <taxon>Pichiales</taxon>
        <taxon>Pichiaceae</taxon>
        <taxon>Kuraishia</taxon>
    </lineage>
</organism>
<dbReference type="SMART" id="SM00248">
    <property type="entry name" value="ANK"/>
    <property type="match status" value="2"/>
</dbReference>
<dbReference type="GO" id="GO:0045022">
    <property type="term" value="P:early endosome to late endosome transport"/>
    <property type="evidence" value="ECO:0007669"/>
    <property type="project" value="TreeGrafter"/>
</dbReference>
<dbReference type="Gene3D" id="1.20.1050.80">
    <property type="entry name" value="VPS9 domain"/>
    <property type="match status" value="1"/>
</dbReference>
<protein>
    <recommendedName>
        <fullName evidence="3">VPS9 domain-containing protein</fullName>
    </recommendedName>
</protein>
<evidence type="ECO:0000313" key="4">
    <source>
        <dbReference type="EMBL" id="CDK25560.1"/>
    </source>
</evidence>
<dbReference type="STRING" id="1382522.W6MUD9"/>
<evidence type="ECO:0000256" key="1">
    <source>
        <dbReference type="ARBA" id="ARBA00007428"/>
    </source>
</evidence>
<feature type="region of interest" description="Disordered" evidence="2">
    <location>
        <begin position="1084"/>
        <end position="1108"/>
    </location>
</feature>
<dbReference type="InterPro" id="IPR051248">
    <property type="entry name" value="UPF0507/Ank_repeat_27"/>
</dbReference>
<reference evidence="4" key="1">
    <citation type="submission" date="2013-12" db="EMBL/GenBank/DDBJ databases">
        <authorList>
            <person name="Genoscope - CEA"/>
        </authorList>
    </citation>
    <scope>NUCLEOTIDE SEQUENCE</scope>
    <source>
        <strain evidence="4">CBS 1993</strain>
    </source>
</reference>
<dbReference type="OrthoDB" id="7464126at2759"/>
<dbReference type="GO" id="GO:0005085">
    <property type="term" value="F:guanyl-nucleotide exchange factor activity"/>
    <property type="evidence" value="ECO:0007669"/>
    <property type="project" value="TreeGrafter"/>
</dbReference>
<dbReference type="HOGENOM" id="CLU_008912_0_0_1"/>
<dbReference type="PROSITE" id="PS51205">
    <property type="entry name" value="VPS9"/>
    <property type="match status" value="1"/>
</dbReference>
<dbReference type="EMBL" id="HG793126">
    <property type="protein sequence ID" value="CDK25560.1"/>
    <property type="molecule type" value="Genomic_DNA"/>
</dbReference>
<dbReference type="GO" id="GO:0005770">
    <property type="term" value="C:late endosome"/>
    <property type="evidence" value="ECO:0007669"/>
    <property type="project" value="TreeGrafter"/>
</dbReference>
<evidence type="ECO:0000313" key="5">
    <source>
        <dbReference type="Proteomes" id="UP000019384"/>
    </source>
</evidence>
<dbReference type="AlphaFoldDB" id="W6MUD9"/>
<gene>
    <name evidence="4" type="ORF">KUCA_T00001530001</name>
</gene>
<keyword evidence="5" id="KW-1185">Reference proteome</keyword>
<dbReference type="InterPro" id="IPR037191">
    <property type="entry name" value="VPS9_dom_sf"/>
</dbReference>
<dbReference type="SUPFAM" id="SSF48403">
    <property type="entry name" value="Ankyrin repeat"/>
    <property type="match status" value="1"/>
</dbReference>
<dbReference type="InterPro" id="IPR002110">
    <property type="entry name" value="Ankyrin_rpt"/>
</dbReference>
<dbReference type="GO" id="GO:0000149">
    <property type="term" value="F:SNARE binding"/>
    <property type="evidence" value="ECO:0007669"/>
    <property type="project" value="TreeGrafter"/>
</dbReference>
<dbReference type="SUPFAM" id="SSF109993">
    <property type="entry name" value="VPS9 domain"/>
    <property type="match status" value="1"/>
</dbReference>
<dbReference type="GO" id="GO:0005769">
    <property type="term" value="C:early endosome"/>
    <property type="evidence" value="ECO:0007669"/>
    <property type="project" value="TreeGrafter"/>
</dbReference>
<accession>W6MUD9</accession>
<dbReference type="InterPro" id="IPR036770">
    <property type="entry name" value="Ankyrin_rpt-contain_sf"/>
</dbReference>
<reference evidence="4" key="2">
    <citation type="submission" date="2014-02" db="EMBL/GenBank/DDBJ databases">
        <title>Complete DNA sequence of /Kuraishia capsulata/ illustrates novel genomic features among budding yeasts (/Saccharomycotina/).</title>
        <authorList>
            <person name="Morales L."/>
            <person name="Noel B."/>
            <person name="Porcel B."/>
            <person name="Marcet-Houben M."/>
            <person name="Hullo M-F."/>
            <person name="Sacerdot C."/>
            <person name="Tekaia F."/>
            <person name="Leh-Louis V."/>
            <person name="Despons L."/>
            <person name="Khanna V."/>
            <person name="Aury J-M."/>
            <person name="Barbe V."/>
            <person name="Couloux A."/>
            <person name="Labadie K."/>
            <person name="Pelletier E."/>
            <person name="Souciet J-L."/>
            <person name="Boekhout T."/>
            <person name="Gabaldon T."/>
            <person name="Wincker P."/>
            <person name="Dujon B."/>
        </authorList>
    </citation>
    <scope>NUCLEOTIDE SEQUENCE</scope>
    <source>
        <strain evidence="4">CBS 1993</strain>
    </source>
</reference>
<feature type="compositionally biased region" description="Polar residues" evidence="2">
    <location>
        <begin position="1095"/>
        <end position="1106"/>
    </location>
</feature>
<dbReference type="RefSeq" id="XP_022457572.1">
    <property type="nucleotide sequence ID" value="XM_022603720.1"/>
</dbReference>
<dbReference type="GO" id="GO:0005886">
    <property type="term" value="C:plasma membrane"/>
    <property type="evidence" value="ECO:0007669"/>
    <property type="project" value="TreeGrafter"/>
</dbReference>
<dbReference type="Pfam" id="PF02204">
    <property type="entry name" value="VPS9"/>
    <property type="match status" value="1"/>
</dbReference>
<dbReference type="GeneID" id="34518960"/>
<proteinExistence type="inferred from homology"/>
<dbReference type="PANTHER" id="PTHR24170">
    <property type="entry name" value="ANKYRIN REPEAT DOMAIN-CONTAINING PROTEIN 27"/>
    <property type="match status" value="1"/>
</dbReference>
<dbReference type="GO" id="GO:0097422">
    <property type="term" value="C:tubular endosome"/>
    <property type="evidence" value="ECO:0007669"/>
    <property type="project" value="TreeGrafter"/>
</dbReference>